<evidence type="ECO:0000313" key="5">
    <source>
        <dbReference type="EMBL" id="KIW38627.1"/>
    </source>
</evidence>
<evidence type="ECO:0000313" key="6">
    <source>
        <dbReference type="Proteomes" id="UP000053342"/>
    </source>
</evidence>
<feature type="domain" description="SNF2 N-terminal" evidence="4">
    <location>
        <begin position="94"/>
        <end position="148"/>
    </location>
</feature>
<feature type="region of interest" description="Disordered" evidence="3">
    <location>
        <begin position="57"/>
        <end position="80"/>
    </location>
</feature>
<keyword evidence="1" id="KW-0547">Nucleotide-binding</keyword>
<dbReference type="Proteomes" id="UP000053342">
    <property type="component" value="Unassembled WGS sequence"/>
</dbReference>
<dbReference type="RefSeq" id="XP_016258843.1">
    <property type="nucleotide sequence ID" value="XM_016411036.1"/>
</dbReference>
<dbReference type="InterPro" id="IPR038718">
    <property type="entry name" value="SNF2-like_sf"/>
</dbReference>
<evidence type="ECO:0000259" key="4">
    <source>
        <dbReference type="Pfam" id="PF00176"/>
    </source>
</evidence>
<keyword evidence="2" id="KW-0067">ATP-binding</keyword>
<dbReference type="AlphaFoldDB" id="A0A0D2BMI1"/>
<dbReference type="InterPro" id="IPR000330">
    <property type="entry name" value="SNF2_N"/>
</dbReference>
<feature type="compositionally biased region" description="Basic and acidic residues" evidence="3">
    <location>
        <begin position="69"/>
        <end position="80"/>
    </location>
</feature>
<protein>
    <recommendedName>
        <fullName evidence="4">SNF2 N-terminal domain-containing protein</fullName>
    </recommendedName>
</protein>
<dbReference type="SUPFAM" id="SSF52540">
    <property type="entry name" value="P-loop containing nucleoside triphosphate hydrolases"/>
    <property type="match status" value="1"/>
</dbReference>
<dbReference type="GeneID" id="27361653"/>
<evidence type="ECO:0000256" key="1">
    <source>
        <dbReference type="ARBA" id="ARBA00022741"/>
    </source>
</evidence>
<dbReference type="GO" id="GO:0005524">
    <property type="term" value="F:ATP binding"/>
    <property type="evidence" value="ECO:0007669"/>
    <property type="project" value="InterPro"/>
</dbReference>
<dbReference type="VEuPathDB" id="FungiDB:PV06_09579"/>
<name>A0A0D2BMI1_9EURO</name>
<organism evidence="5 6">
    <name type="scientific">Exophiala oligosperma</name>
    <dbReference type="NCBI Taxonomy" id="215243"/>
    <lineage>
        <taxon>Eukaryota</taxon>
        <taxon>Fungi</taxon>
        <taxon>Dikarya</taxon>
        <taxon>Ascomycota</taxon>
        <taxon>Pezizomycotina</taxon>
        <taxon>Eurotiomycetes</taxon>
        <taxon>Chaetothyriomycetidae</taxon>
        <taxon>Chaetothyriales</taxon>
        <taxon>Herpotrichiellaceae</taxon>
        <taxon>Exophiala</taxon>
    </lineage>
</organism>
<dbReference type="InterPro" id="IPR027417">
    <property type="entry name" value="P-loop_NTPase"/>
</dbReference>
<accession>A0A0D2BMI1</accession>
<dbReference type="Gene3D" id="3.40.50.10810">
    <property type="entry name" value="Tandem AAA-ATPase domain"/>
    <property type="match status" value="1"/>
</dbReference>
<gene>
    <name evidence="5" type="ORF">PV06_09579</name>
</gene>
<sequence length="212" mass="23875">MSVFGVILTAYDTAANRFLRANEMDKEEKLHVSAKIPDRPIYHPTATARKIIPPDDQQRALAVDTSSSSDDKSKDPDKDDRLNSTVWANVFKCLFVRVICDQGHRIKNPSARNHLAVHTLFADYSWIVTATPMANRFGDLPKLVDYTRCFRIGNGFPGSTKETEKEFPLTLTELVALARHLDQRSGEIVRSFHHTLLGKVDVKSGVEDVLRI</sequence>
<dbReference type="OrthoDB" id="4161576at2759"/>
<dbReference type="STRING" id="215243.A0A0D2BMI1"/>
<dbReference type="EMBL" id="KN847341">
    <property type="protein sequence ID" value="KIW38627.1"/>
    <property type="molecule type" value="Genomic_DNA"/>
</dbReference>
<evidence type="ECO:0000256" key="2">
    <source>
        <dbReference type="ARBA" id="ARBA00022840"/>
    </source>
</evidence>
<evidence type="ECO:0000256" key="3">
    <source>
        <dbReference type="SAM" id="MobiDB-lite"/>
    </source>
</evidence>
<keyword evidence="6" id="KW-1185">Reference proteome</keyword>
<dbReference type="Pfam" id="PF00176">
    <property type="entry name" value="SNF2-rel_dom"/>
    <property type="match status" value="1"/>
</dbReference>
<dbReference type="HOGENOM" id="CLU_1299719_0_0_1"/>
<proteinExistence type="predicted"/>
<reference evidence="5 6" key="1">
    <citation type="submission" date="2015-01" db="EMBL/GenBank/DDBJ databases">
        <title>The Genome Sequence of Exophiala oligosperma CBS72588.</title>
        <authorList>
            <consortium name="The Broad Institute Genomics Platform"/>
            <person name="Cuomo C."/>
            <person name="de Hoog S."/>
            <person name="Gorbushina A."/>
            <person name="Stielow B."/>
            <person name="Teixiera M."/>
            <person name="Abouelleil A."/>
            <person name="Chapman S.B."/>
            <person name="Priest M."/>
            <person name="Young S.K."/>
            <person name="Wortman J."/>
            <person name="Nusbaum C."/>
            <person name="Birren B."/>
        </authorList>
    </citation>
    <scope>NUCLEOTIDE SEQUENCE [LARGE SCALE GENOMIC DNA]</scope>
    <source>
        <strain evidence="5 6">CBS 72588</strain>
    </source>
</reference>